<feature type="domain" description="NACHT" evidence="3">
    <location>
        <begin position="34"/>
        <end position="188"/>
    </location>
</feature>
<dbReference type="Pfam" id="PF12796">
    <property type="entry name" value="Ank_2"/>
    <property type="match status" value="1"/>
</dbReference>
<dbReference type="InterPro" id="IPR002110">
    <property type="entry name" value="Ankyrin_rpt"/>
</dbReference>
<dbReference type="PROSITE" id="PS50297">
    <property type="entry name" value="ANK_REP_REGION"/>
    <property type="match status" value="2"/>
</dbReference>
<comment type="caution">
    <text evidence="4">The sequence shown here is derived from an EMBL/GenBank/DDBJ whole genome shotgun (WGS) entry which is preliminary data.</text>
</comment>
<sequence length="799" mass="90369">MQNRSHDIGSAVEGTCEWLLQHKIYSSWAICDRGLLWIKGKPGSGKSTLLKYALDKYETRDGALVLSFFFHGRGDELQRTPLGLWRSLLHQVLRRSPGVLQDLVDEFETKRKQNGKPGQDWHWHAEELWPFFKSSLLKVLKTRPVWLFIDALDECGKENAVRLVEVFKSLLKNLPSQSMGCHICFSCRHYPILDLDESMFQICTEDENQQDISKFVDEQLAGFRARTSSTIPALIKERASGVFMWARLVVKQVQDSDRDRVAVKKIEREIYSIPPDLDKLYRQLIQSMEPDSQKLIQWICFATRPLSIDELRWAMVIEAECPHRPSQTCPSDCPHRSLQACQGAEDYEADNVRMKGRVQTLSRGLAEVSDAQVVQFIHQSVKDFFVEKGLSGLDGNVTSTEAATEAGIRAHFRFSKICIRYLAMKEIGRSTTYDDFAFLHYATTSWVAHVQQCDARSVPQEDLLALFAWPSDHLMELWVRIYQAIYPHSNERPANGTSLLHVISRYGVLGLVTITLQSIDQGTTVIDVLDESGRTPLSWAAGKGHEAVVRVLLEAGAAKGHEAVVRVLLEAGAAVDTQDQRGRTPLWWAAEEGHEAVVRVLLEAGTAVDTQDPPYGQTPLCQTPLRATRPSYAYCSRPVLPSIRKIIGTAKRRCRGLPRRATRPSYAYCSRPVLPSICKISAAKRCCRGLPRRATRPSYAYCSRPVLPSIRKISAAACPAVRRCAERRCRGLPRRATRPSYAYCSRPVLPSIRKIRAAARRCRGLPRMTTRPLYEYCNAMPMLVVRRPSLLALQRRTII</sequence>
<keyword evidence="1" id="KW-0677">Repeat</keyword>
<evidence type="ECO:0000313" key="4">
    <source>
        <dbReference type="EMBL" id="KAK3350315.1"/>
    </source>
</evidence>
<dbReference type="PROSITE" id="PS50837">
    <property type="entry name" value="NACHT"/>
    <property type="match status" value="1"/>
</dbReference>
<dbReference type="PROSITE" id="PS50088">
    <property type="entry name" value="ANK_REPEAT"/>
    <property type="match status" value="2"/>
</dbReference>
<reference evidence="4" key="2">
    <citation type="submission" date="2023-06" db="EMBL/GenBank/DDBJ databases">
        <authorList>
            <consortium name="Lawrence Berkeley National Laboratory"/>
            <person name="Haridas S."/>
            <person name="Hensen N."/>
            <person name="Bonometti L."/>
            <person name="Westerberg I."/>
            <person name="Brannstrom I.O."/>
            <person name="Guillou S."/>
            <person name="Cros-Aarteil S."/>
            <person name="Calhoun S."/>
            <person name="Kuo A."/>
            <person name="Mondo S."/>
            <person name="Pangilinan J."/>
            <person name="Riley R."/>
            <person name="Labutti K."/>
            <person name="Andreopoulos B."/>
            <person name="Lipzen A."/>
            <person name="Chen C."/>
            <person name="Yanf M."/>
            <person name="Daum C."/>
            <person name="Ng V."/>
            <person name="Clum A."/>
            <person name="Steindorff A."/>
            <person name="Ohm R."/>
            <person name="Martin F."/>
            <person name="Silar P."/>
            <person name="Natvig D."/>
            <person name="Lalanne C."/>
            <person name="Gautier V."/>
            <person name="Ament-Velasquez S.L."/>
            <person name="Kruys A."/>
            <person name="Hutchinson M.I."/>
            <person name="Powell A.J."/>
            <person name="Barry K."/>
            <person name="Miller A.N."/>
            <person name="Grigoriev I.V."/>
            <person name="Debuchy R."/>
            <person name="Gladieux P."/>
            <person name="Thoren M.H."/>
            <person name="Johannesson H."/>
        </authorList>
    </citation>
    <scope>NUCLEOTIDE SEQUENCE</scope>
    <source>
        <strain evidence="4">CBS 955.72</strain>
    </source>
</reference>
<evidence type="ECO:0000259" key="3">
    <source>
        <dbReference type="PROSITE" id="PS50837"/>
    </source>
</evidence>
<proteinExistence type="predicted"/>
<dbReference type="Pfam" id="PF24883">
    <property type="entry name" value="NPHP3_N"/>
    <property type="match status" value="1"/>
</dbReference>
<dbReference type="InterPro" id="IPR027417">
    <property type="entry name" value="P-loop_NTPase"/>
</dbReference>
<dbReference type="InterPro" id="IPR036770">
    <property type="entry name" value="Ankyrin_rpt-contain_sf"/>
</dbReference>
<dbReference type="Proteomes" id="UP001275084">
    <property type="component" value="Unassembled WGS sequence"/>
</dbReference>
<evidence type="ECO:0000313" key="5">
    <source>
        <dbReference type="Proteomes" id="UP001275084"/>
    </source>
</evidence>
<dbReference type="Gene3D" id="3.40.50.300">
    <property type="entry name" value="P-loop containing nucleotide triphosphate hydrolases"/>
    <property type="match status" value="1"/>
</dbReference>
<evidence type="ECO:0000256" key="2">
    <source>
        <dbReference type="PROSITE-ProRule" id="PRU00023"/>
    </source>
</evidence>
<gene>
    <name evidence="4" type="ORF">B0T25DRAFT_459434</name>
</gene>
<dbReference type="SMART" id="SM00248">
    <property type="entry name" value="ANK"/>
    <property type="match status" value="2"/>
</dbReference>
<reference evidence="4" key="1">
    <citation type="journal article" date="2023" name="Mol. Phylogenet. Evol.">
        <title>Genome-scale phylogeny and comparative genomics of the fungal order Sordariales.</title>
        <authorList>
            <person name="Hensen N."/>
            <person name="Bonometti L."/>
            <person name="Westerberg I."/>
            <person name="Brannstrom I.O."/>
            <person name="Guillou S."/>
            <person name="Cros-Aarteil S."/>
            <person name="Calhoun S."/>
            <person name="Haridas S."/>
            <person name="Kuo A."/>
            <person name="Mondo S."/>
            <person name="Pangilinan J."/>
            <person name="Riley R."/>
            <person name="LaButti K."/>
            <person name="Andreopoulos B."/>
            <person name="Lipzen A."/>
            <person name="Chen C."/>
            <person name="Yan M."/>
            <person name="Daum C."/>
            <person name="Ng V."/>
            <person name="Clum A."/>
            <person name="Steindorff A."/>
            <person name="Ohm R.A."/>
            <person name="Martin F."/>
            <person name="Silar P."/>
            <person name="Natvig D.O."/>
            <person name="Lalanne C."/>
            <person name="Gautier V."/>
            <person name="Ament-Velasquez S.L."/>
            <person name="Kruys A."/>
            <person name="Hutchinson M.I."/>
            <person name="Powell A.J."/>
            <person name="Barry K."/>
            <person name="Miller A.N."/>
            <person name="Grigoriev I.V."/>
            <person name="Debuchy R."/>
            <person name="Gladieux P."/>
            <person name="Hiltunen Thoren M."/>
            <person name="Johannesson H."/>
        </authorList>
    </citation>
    <scope>NUCLEOTIDE SEQUENCE</scope>
    <source>
        <strain evidence="4">CBS 955.72</strain>
    </source>
</reference>
<dbReference type="SUPFAM" id="SSF52540">
    <property type="entry name" value="P-loop containing nucleoside triphosphate hydrolases"/>
    <property type="match status" value="1"/>
</dbReference>
<organism evidence="4 5">
    <name type="scientific">Lasiosphaeria hispida</name>
    <dbReference type="NCBI Taxonomy" id="260671"/>
    <lineage>
        <taxon>Eukaryota</taxon>
        <taxon>Fungi</taxon>
        <taxon>Dikarya</taxon>
        <taxon>Ascomycota</taxon>
        <taxon>Pezizomycotina</taxon>
        <taxon>Sordariomycetes</taxon>
        <taxon>Sordariomycetidae</taxon>
        <taxon>Sordariales</taxon>
        <taxon>Lasiosphaeriaceae</taxon>
        <taxon>Lasiosphaeria</taxon>
    </lineage>
</organism>
<evidence type="ECO:0000256" key="1">
    <source>
        <dbReference type="ARBA" id="ARBA00022737"/>
    </source>
</evidence>
<feature type="repeat" description="ANK" evidence="2">
    <location>
        <begin position="581"/>
        <end position="613"/>
    </location>
</feature>
<dbReference type="PRINTS" id="PR01415">
    <property type="entry name" value="ANKYRIN"/>
</dbReference>
<dbReference type="PANTHER" id="PTHR10039">
    <property type="entry name" value="AMELOGENIN"/>
    <property type="match status" value="1"/>
</dbReference>
<dbReference type="AlphaFoldDB" id="A0AAJ0HGT5"/>
<keyword evidence="5" id="KW-1185">Reference proteome</keyword>
<feature type="repeat" description="ANK" evidence="2">
    <location>
        <begin position="532"/>
        <end position="557"/>
    </location>
</feature>
<dbReference type="PANTHER" id="PTHR10039:SF5">
    <property type="entry name" value="NACHT DOMAIN-CONTAINING PROTEIN"/>
    <property type="match status" value="1"/>
</dbReference>
<name>A0AAJ0HGT5_9PEZI</name>
<dbReference type="EMBL" id="JAUIQD010000005">
    <property type="protein sequence ID" value="KAK3350315.1"/>
    <property type="molecule type" value="Genomic_DNA"/>
</dbReference>
<dbReference type="Gene3D" id="1.25.40.20">
    <property type="entry name" value="Ankyrin repeat-containing domain"/>
    <property type="match status" value="2"/>
</dbReference>
<dbReference type="InterPro" id="IPR056884">
    <property type="entry name" value="NPHP3-like_N"/>
</dbReference>
<keyword evidence="2" id="KW-0040">ANK repeat</keyword>
<dbReference type="SUPFAM" id="SSF48403">
    <property type="entry name" value="Ankyrin repeat"/>
    <property type="match status" value="1"/>
</dbReference>
<accession>A0AAJ0HGT5</accession>
<dbReference type="InterPro" id="IPR007111">
    <property type="entry name" value="NACHT_NTPase"/>
</dbReference>
<protein>
    <recommendedName>
        <fullName evidence="3">NACHT domain-containing protein</fullName>
    </recommendedName>
</protein>